<evidence type="ECO:0000256" key="7">
    <source>
        <dbReference type="ARBA" id="ARBA00031779"/>
    </source>
</evidence>
<organism evidence="11 12">
    <name type="scientific">Lentithecium fluviatile CBS 122367</name>
    <dbReference type="NCBI Taxonomy" id="1168545"/>
    <lineage>
        <taxon>Eukaryota</taxon>
        <taxon>Fungi</taxon>
        <taxon>Dikarya</taxon>
        <taxon>Ascomycota</taxon>
        <taxon>Pezizomycotina</taxon>
        <taxon>Dothideomycetes</taxon>
        <taxon>Pleosporomycetidae</taxon>
        <taxon>Pleosporales</taxon>
        <taxon>Massarineae</taxon>
        <taxon>Lentitheciaceae</taxon>
        <taxon>Lentithecium</taxon>
    </lineage>
</organism>
<keyword evidence="3" id="KW-0690">Ribosome biogenesis</keyword>
<evidence type="ECO:0000256" key="3">
    <source>
        <dbReference type="ARBA" id="ARBA00022517"/>
    </source>
</evidence>
<evidence type="ECO:0000256" key="2">
    <source>
        <dbReference type="ARBA" id="ARBA00021838"/>
    </source>
</evidence>
<dbReference type="Gene3D" id="1.20.5.340">
    <property type="match status" value="1"/>
</dbReference>
<dbReference type="GO" id="GO:1904874">
    <property type="term" value="P:positive regulation of telomerase RNA localization to Cajal body"/>
    <property type="evidence" value="ECO:0007669"/>
    <property type="project" value="TreeGrafter"/>
</dbReference>
<feature type="compositionally biased region" description="Low complexity" evidence="10">
    <location>
        <begin position="975"/>
        <end position="989"/>
    </location>
</feature>
<evidence type="ECO:0000256" key="10">
    <source>
        <dbReference type="SAM" id="MobiDB-lite"/>
    </source>
</evidence>
<evidence type="ECO:0000256" key="8">
    <source>
        <dbReference type="ARBA" id="ARBA00032266"/>
    </source>
</evidence>
<dbReference type="GO" id="GO:0030515">
    <property type="term" value="F:snoRNA binding"/>
    <property type="evidence" value="ECO:0007669"/>
    <property type="project" value="InterPro"/>
</dbReference>
<feature type="region of interest" description="Disordered" evidence="10">
    <location>
        <begin position="91"/>
        <end position="171"/>
    </location>
</feature>
<feature type="coiled-coil region" evidence="9">
    <location>
        <begin position="318"/>
        <end position="403"/>
    </location>
</feature>
<feature type="compositionally biased region" description="Polar residues" evidence="10">
    <location>
        <begin position="139"/>
        <end position="149"/>
    </location>
</feature>
<dbReference type="OrthoDB" id="3911405at2759"/>
<keyword evidence="4" id="KW-0698">rRNA processing</keyword>
<dbReference type="PANTHER" id="PTHR13305">
    <property type="entry name" value="RIBOSOME BIOGENESIS PROTEIN NOP10"/>
    <property type="match status" value="1"/>
</dbReference>
<feature type="region of interest" description="Disordered" evidence="10">
    <location>
        <begin position="937"/>
        <end position="1044"/>
    </location>
</feature>
<dbReference type="PANTHER" id="PTHR13305:SF0">
    <property type="entry name" value="H_ACA RIBONUCLEOPROTEIN COMPLEX SUBUNIT 3"/>
    <property type="match status" value="1"/>
</dbReference>
<dbReference type="InterPro" id="IPR036756">
    <property type="entry name" value="H/ACA_rnp_Nop10_sf"/>
</dbReference>
<dbReference type="EMBL" id="MU005579">
    <property type="protein sequence ID" value="KAF2685208.1"/>
    <property type="molecule type" value="Genomic_DNA"/>
</dbReference>
<dbReference type="SUPFAM" id="SSF144210">
    <property type="entry name" value="Nop10-like SnoRNP"/>
    <property type="match status" value="1"/>
</dbReference>
<feature type="compositionally biased region" description="Basic and acidic residues" evidence="10">
    <location>
        <begin position="1018"/>
        <end position="1028"/>
    </location>
</feature>
<keyword evidence="12" id="KW-1185">Reference proteome</keyword>
<evidence type="ECO:0000313" key="11">
    <source>
        <dbReference type="EMBL" id="KAF2685208.1"/>
    </source>
</evidence>
<keyword evidence="9" id="KW-0175">Coiled coil</keyword>
<feature type="compositionally biased region" description="Basic and acidic residues" evidence="10">
    <location>
        <begin position="94"/>
        <end position="113"/>
    </location>
</feature>
<feature type="region of interest" description="Disordered" evidence="10">
    <location>
        <begin position="1150"/>
        <end position="1171"/>
    </location>
</feature>
<feature type="compositionally biased region" description="Polar residues" evidence="10">
    <location>
        <begin position="960"/>
        <end position="972"/>
    </location>
</feature>
<feature type="compositionally biased region" description="Polar residues" evidence="10">
    <location>
        <begin position="467"/>
        <end position="476"/>
    </location>
</feature>
<evidence type="ECO:0000256" key="9">
    <source>
        <dbReference type="SAM" id="Coils"/>
    </source>
</evidence>
<dbReference type="AlphaFoldDB" id="A0A6G1J472"/>
<evidence type="ECO:0000256" key="5">
    <source>
        <dbReference type="ARBA" id="ARBA00023274"/>
    </source>
</evidence>
<protein>
    <recommendedName>
        <fullName evidence="2">H/ACA ribonucleoprotein complex subunit NOP10</fullName>
    </recommendedName>
    <alternativeName>
        <fullName evidence="6">Nucleolar protein 10</fullName>
    </alternativeName>
    <alternativeName>
        <fullName evidence="7">Nucleolar protein family A member 3</fullName>
    </alternativeName>
    <alternativeName>
        <fullName evidence="8">snoRNP protein NOP10</fullName>
    </alternativeName>
</protein>
<dbReference type="GO" id="GO:0031429">
    <property type="term" value="C:box H/ACA snoRNP complex"/>
    <property type="evidence" value="ECO:0007669"/>
    <property type="project" value="TreeGrafter"/>
</dbReference>
<accession>A0A6G1J472</accession>
<feature type="compositionally biased region" description="Basic residues" evidence="10">
    <location>
        <begin position="999"/>
        <end position="1017"/>
    </location>
</feature>
<feature type="compositionally biased region" description="Polar residues" evidence="10">
    <location>
        <begin position="43"/>
        <end position="52"/>
    </location>
</feature>
<dbReference type="Pfam" id="PF04135">
    <property type="entry name" value="Nop10p"/>
    <property type="match status" value="1"/>
</dbReference>
<gene>
    <name evidence="11" type="ORF">K458DRAFT_486837</name>
</gene>
<feature type="coiled-coil region" evidence="9">
    <location>
        <begin position="240"/>
        <end position="267"/>
    </location>
</feature>
<sequence>MARTHSSYTASPTRWRSPQRSPARQPASEEGSQYEMDLDALGLNSTFDSTEMNEQHKPKVDVVDTSDIEGPEDFTMNMTYWMTADLSSQQQIRSRKEANSKITEVRGDAKQDSDALDTIGEGELAIVEESSRDRETDAELNSASPTVRANGTADERSSSKAPSEASMENDEKVRSYLSALPDTDIGGDALTSTPLRIPKQNMLQVPSPSPARPRSLQATVEDYDTPRKPTQETVIHHPPERILENERDDLLKKVAELQSRLEQQERASKTRTIELETLLQYTRSELETARTDGYKQKERVKSLQQGNDRQKEECEIIRASVADQLKAQEEELNAKMQEFGEELRLQSHARLQNQRADFDRQVQALEDAKRTADQEVERKGQLLEQMKAEMEQLRQSYEQGIQAVKAARSTKEAGRESDFIEERIKLQESLSSLQSRANTLQLDLEKAIAEARSAREEAEANAELHTSAKSTSQAQKTRVADLGARVSSLEFQLECAQTEASAKTQRVSDLQSRIQSLQSQLNAARNDAGDKEKQLLLTSSLESRVQSLQSQVDSARADAAAKDQQILRQIEEQERYEQRLNTAQGKVDSLESTVSTLRQQLGEAHRDSAKARTDAEQFEADLEAASDRLQDARAEADRRIGDLEKKLVKMKELKLEAESRFEELQSQHDEAIENHDAKLEDVRERAEDAVRKAASLLEQERAEKKRIARDLKKASHDLDQLRTEVSQKAAADEDSSVDESSFLSSSHADAKDVEIENLRMLLRKQSSTIKTLKTETTSLRKEITRLKALESLSEAIAELQSELDVLRQANATLKAEAETREADFEAVNNAMDERLAAMVSKVLKDRARSLVGKRDGQWAESVGKVSSEKELMGRVLLREWGRQEVGVAKESEGEKQRYRYQDLYGFWMDHESERFDDVMKSAEHWYILYNIERAPNAVPRSLPNPINPDSSRAHFPQAGIPTSLSPFSTSSYHIPLTTTPSAPAQSSSSSPPPYTRPYSRTRKSPRRARPCLRRSPRRRDSGAGSERRRGCRGKGLPLRPTLHTPRAVALTIPSLDTHAQIAKMHLMYTTGPDGKRIYTLKKVVEGRVADSAHPARFSPDDTYSRHRVTIKKRHGLLPFQQNHSGCRGVGVGKRPQANVPQRIRLRRSSRRCERYGDATSDDTRVEARGLR</sequence>
<keyword evidence="5" id="KW-0687">Ribonucleoprotein</keyword>
<dbReference type="Gene3D" id="4.10.80.300">
    <property type="match status" value="1"/>
</dbReference>
<feature type="region of interest" description="Disordered" evidence="10">
    <location>
        <begin position="1"/>
        <end position="66"/>
    </location>
</feature>
<evidence type="ECO:0000256" key="6">
    <source>
        <dbReference type="ARBA" id="ARBA00030185"/>
    </source>
</evidence>
<comment type="similarity">
    <text evidence="1">Belongs to the NOP10 family.</text>
</comment>
<dbReference type="GO" id="GO:0070034">
    <property type="term" value="F:telomerase RNA binding"/>
    <property type="evidence" value="ECO:0007669"/>
    <property type="project" value="TreeGrafter"/>
</dbReference>
<feature type="compositionally biased region" description="Basic and acidic residues" evidence="10">
    <location>
        <begin position="53"/>
        <end position="62"/>
    </location>
</feature>
<dbReference type="GO" id="GO:0031120">
    <property type="term" value="P:snRNA pseudouridine synthesis"/>
    <property type="evidence" value="ECO:0007669"/>
    <property type="project" value="TreeGrafter"/>
</dbReference>
<feature type="region of interest" description="Disordered" evidence="10">
    <location>
        <begin position="718"/>
        <end position="746"/>
    </location>
</feature>
<dbReference type="Proteomes" id="UP000799291">
    <property type="component" value="Unassembled WGS sequence"/>
</dbReference>
<feature type="compositionally biased region" description="Polar residues" evidence="10">
    <location>
        <begin position="1"/>
        <end position="22"/>
    </location>
</feature>
<evidence type="ECO:0000256" key="1">
    <source>
        <dbReference type="ARBA" id="ARBA00009462"/>
    </source>
</evidence>
<reference evidence="11" key="1">
    <citation type="journal article" date="2020" name="Stud. Mycol.">
        <title>101 Dothideomycetes genomes: a test case for predicting lifestyles and emergence of pathogens.</title>
        <authorList>
            <person name="Haridas S."/>
            <person name="Albert R."/>
            <person name="Binder M."/>
            <person name="Bloem J."/>
            <person name="Labutti K."/>
            <person name="Salamov A."/>
            <person name="Andreopoulos B."/>
            <person name="Baker S."/>
            <person name="Barry K."/>
            <person name="Bills G."/>
            <person name="Bluhm B."/>
            <person name="Cannon C."/>
            <person name="Castanera R."/>
            <person name="Culley D."/>
            <person name="Daum C."/>
            <person name="Ezra D."/>
            <person name="Gonzalez J."/>
            <person name="Henrissat B."/>
            <person name="Kuo A."/>
            <person name="Liang C."/>
            <person name="Lipzen A."/>
            <person name="Lutzoni F."/>
            <person name="Magnuson J."/>
            <person name="Mondo S."/>
            <person name="Nolan M."/>
            <person name="Ohm R."/>
            <person name="Pangilinan J."/>
            <person name="Park H.-J."/>
            <person name="Ramirez L."/>
            <person name="Alfaro M."/>
            <person name="Sun H."/>
            <person name="Tritt A."/>
            <person name="Yoshinaga Y."/>
            <person name="Zwiers L.-H."/>
            <person name="Turgeon B."/>
            <person name="Goodwin S."/>
            <person name="Spatafora J."/>
            <person name="Crous P."/>
            <person name="Grigoriev I."/>
        </authorList>
    </citation>
    <scope>NUCLEOTIDE SEQUENCE</scope>
    <source>
        <strain evidence="11">CBS 122367</strain>
    </source>
</reference>
<dbReference type="InterPro" id="IPR007264">
    <property type="entry name" value="H/ACA_rnp_Nop10"/>
</dbReference>
<evidence type="ECO:0000256" key="4">
    <source>
        <dbReference type="ARBA" id="ARBA00022552"/>
    </source>
</evidence>
<evidence type="ECO:0000313" key="12">
    <source>
        <dbReference type="Proteomes" id="UP000799291"/>
    </source>
</evidence>
<dbReference type="SUPFAM" id="SSF57997">
    <property type="entry name" value="Tropomyosin"/>
    <property type="match status" value="1"/>
</dbReference>
<dbReference type="GO" id="GO:0031118">
    <property type="term" value="P:rRNA pseudouridine synthesis"/>
    <property type="evidence" value="ECO:0007669"/>
    <property type="project" value="TreeGrafter"/>
</dbReference>
<name>A0A6G1J472_9PLEO</name>
<proteinExistence type="inferred from homology"/>
<feature type="coiled-coil region" evidence="9">
    <location>
        <begin position="755"/>
        <end position="823"/>
    </location>
</feature>
<feature type="region of interest" description="Disordered" evidence="10">
    <location>
        <begin position="456"/>
        <end position="476"/>
    </location>
</feature>